<dbReference type="OrthoDB" id="9893417at2759"/>
<keyword evidence="3" id="KW-0677">Repeat</keyword>
<evidence type="ECO:0000256" key="3">
    <source>
        <dbReference type="ARBA" id="ARBA00022737"/>
    </source>
</evidence>
<sequence>SFINISKLICHQRIHTGERHYKCLECGKRFYHSSMLLRHERVHPREKPYKCVECGK</sequence>
<organism evidence="9 10">
    <name type="scientific">Campylorhamphus procurvoides</name>
    <dbReference type="NCBI Taxonomy" id="190295"/>
    <lineage>
        <taxon>Eukaryota</taxon>
        <taxon>Metazoa</taxon>
        <taxon>Chordata</taxon>
        <taxon>Craniata</taxon>
        <taxon>Vertebrata</taxon>
        <taxon>Euteleostomi</taxon>
        <taxon>Archelosauria</taxon>
        <taxon>Archosauria</taxon>
        <taxon>Dinosauria</taxon>
        <taxon>Saurischia</taxon>
        <taxon>Theropoda</taxon>
        <taxon>Coelurosauria</taxon>
        <taxon>Aves</taxon>
        <taxon>Neognathae</taxon>
        <taxon>Neoaves</taxon>
        <taxon>Telluraves</taxon>
        <taxon>Australaves</taxon>
        <taxon>Passeriformes</taxon>
        <taxon>Dendrocolaptidae</taxon>
        <taxon>Campylorhamphus</taxon>
    </lineage>
</organism>
<accession>A0A851MLF1</accession>
<dbReference type="Gene3D" id="3.30.160.60">
    <property type="entry name" value="Classic Zinc Finger"/>
    <property type="match status" value="2"/>
</dbReference>
<gene>
    <name evidence="9" type="primary">Zscan20_1</name>
    <name evidence="9" type="ORF">CAMPRO_R02911</name>
</gene>
<feature type="non-terminal residue" evidence="9">
    <location>
        <position position="1"/>
    </location>
</feature>
<dbReference type="EMBL" id="WBMV01002650">
    <property type="protein sequence ID" value="NXC27532.1"/>
    <property type="molecule type" value="Genomic_DNA"/>
</dbReference>
<evidence type="ECO:0000256" key="4">
    <source>
        <dbReference type="ARBA" id="ARBA00022771"/>
    </source>
</evidence>
<dbReference type="PANTHER" id="PTHR23226:SF416">
    <property type="entry name" value="FI01424P"/>
    <property type="match status" value="1"/>
</dbReference>
<keyword evidence="2" id="KW-0479">Metal-binding</keyword>
<evidence type="ECO:0000259" key="8">
    <source>
        <dbReference type="PROSITE" id="PS50157"/>
    </source>
</evidence>
<dbReference type="PROSITE" id="PS50157">
    <property type="entry name" value="ZINC_FINGER_C2H2_2"/>
    <property type="match status" value="1"/>
</dbReference>
<feature type="non-terminal residue" evidence="9">
    <location>
        <position position="56"/>
    </location>
</feature>
<name>A0A851MLF1_9DEND</name>
<keyword evidence="10" id="KW-1185">Reference proteome</keyword>
<dbReference type="PANTHER" id="PTHR23226">
    <property type="entry name" value="ZINC FINGER AND SCAN DOMAIN-CONTAINING"/>
    <property type="match status" value="1"/>
</dbReference>
<dbReference type="AlphaFoldDB" id="A0A851MLF1"/>
<dbReference type="SMART" id="SM00355">
    <property type="entry name" value="ZnF_C2H2"/>
    <property type="match status" value="1"/>
</dbReference>
<dbReference type="PROSITE" id="PS00028">
    <property type="entry name" value="ZINC_FINGER_C2H2_1"/>
    <property type="match status" value="1"/>
</dbReference>
<dbReference type="GO" id="GO:0000978">
    <property type="term" value="F:RNA polymerase II cis-regulatory region sequence-specific DNA binding"/>
    <property type="evidence" value="ECO:0007669"/>
    <property type="project" value="TreeGrafter"/>
</dbReference>
<feature type="domain" description="C2H2-type" evidence="8">
    <location>
        <begin position="21"/>
        <end position="48"/>
    </location>
</feature>
<evidence type="ECO:0000256" key="6">
    <source>
        <dbReference type="ARBA" id="ARBA00023242"/>
    </source>
</evidence>
<dbReference type="SUPFAM" id="SSF57667">
    <property type="entry name" value="beta-beta-alpha zinc fingers"/>
    <property type="match status" value="1"/>
</dbReference>
<dbReference type="GO" id="GO:0005634">
    <property type="term" value="C:nucleus"/>
    <property type="evidence" value="ECO:0007669"/>
    <property type="project" value="UniProtKB-SubCell"/>
</dbReference>
<evidence type="ECO:0000313" key="10">
    <source>
        <dbReference type="Proteomes" id="UP000614027"/>
    </source>
</evidence>
<keyword evidence="4 7" id="KW-0863">Zinc-finger</keyword>
<dbReference type="GO" id="GO:0000981">
    <property type="term" value="F:DNA-binding transcription factor activity, RNA polymerase II-specific"/>
    <property type="evidence" value="ECO:0007669"/>
    <property type="project" value="TreeGrafter"/>
</dbReference>
<evidence type="ECO:0000256" key="7">
    <source>
        <dbReference type="PROSITE-ProRule" id="PRU00042"/>
    </source>
</evidence>
<keyword evidence="6" id="KW-0539">Nucleus</keyword>
<comment type="subcellular location">
    <subcellularLocation>
        <location evidence="1">Nucleus</location>
    </subcellularLocation>
</comment>
<dbReference type="InterPro" id="IPR036236">
    <property type="entry name" value="Znf_C2H2_sf"/>
</dbReference>
<evidence type="ECO:0000256" key="2">
    <source>
        <dbReference type="ARBA" id="ARBA00022723"/>
    </source>
</evidence>
<keyword evidence="5" id="KW-0862">Zinc</keyword>
<dbReference type="InterPro" id="IPR013087">
    <property type="entry name" value="Znf_C2H2_type"/>
</dbReference>
<reference evidence="9" key="1">
    <citation type="submission" date="2019-09" db="EMBL/GenBank/DDBJ databases">
        <title>Bird 10,000 Genomes (B10K) Project - Family phase.</title>
        <authorList>
            <person name="Zhang G."/>
        </authorList>
    </citation>
    <scope>NUCLEOTIDE SEQUENCE</scope>
    <source>
        <strain evidence="9">B10K-DU-001-09</strain>
        <tissue evidence="9">Muscle</tissue>
    </source>
</reference>
<dbReference type="FunFam" id="3.30.160.60:FF:002343">
    <property type="entry name" value="Zinc finger protein 33A"/>
    <property type="match status" value="1"/>
</dbReference>
<evidence type="ECO:0000313" key="9">
    <source>
        <dbReference type="EMBL" id="NXC27532.1"/>
    </source>
</evidence>
<proteinExistence type="predicted"/>
<evidence type="ECO:0000256" key="5">
    <source>
        <dbReference type="ARBA" id="ARBA00022833"/>
    </source>
</evidence>
<protein>
    <submittedName>
        <fullName evidence="9">ZSC20 protein</fullName>
    </submittedName>
</protein>
<dbReference type="GO" id="GO:0008270">
    <property type="term" value="F:zinc ion binding"/>
    <property type="evidence" value="ECO:0007669"/>
    <property type="project" value="UniProtKB-KW"/>
</dbReference>
<dbReference type="Proteomes" id="UP000614027">
    <property type="component" value="Unassembled WGS sequence"/>
</dbReference>
<evidence type="ECO:0000256" key="1">
    <source>
        <dbReference type="ARBA" id="ARBA00004123"/>
    </source>
</evidence>
<comment type="caution">
    <text evidence="9">The sequence shown here is derived from an EMBL/GenBank/DDBJ whole genome shotgun (WGS) entry which is preliminary data.</text>
</comment>
<dbReference type="Pfam" id="PF00096">
    <property type="entry name" value="zf-C2H2"/>
    <property type="match status" value="1"/>
</dbReference>